<keyword evidence="3" id="KW-1185">Reference proteome</keyword>
<dbReference type="AlphaFoldDB" id="A0A2S9J343"/>
<dbReference type="Proteomes" id="UP000239711">
    <property type="component" value="Unassembled WGS sequence"/>
</dbReference>
<keyword evidence="1" id="KW-0812">Transmembrane</keyword>
<gene>
    <name evidence="2" type="ORF">C5745_12290</name>
</gene>
<accession>A0A2S9J343</accession>
<sequence length="81" mass="9536">MQRNRGEENQNIPEKQTIREEIWEVISTAYKRLENWVRPKKGQPVLLQILIFVLKLPVLFLLLLFSPVLLVVLLLVFLIAL</sequence>
<evidence type="ECO:0000313" key="3">
    <source>
        <dbReference type="Proteomes" id="UP000239711"/>
    </source>
</evidence>
<name>A0A2S9J343_9SPHI</name>
<feature type="transmembrane region" description="Helical" evidence="1">
    <location>
        <begin position="46"/>
        <end position="79"/>
    </location>
</feature>
<keyword evidence="1" id="KW-0472">Membrane</keyword>
<protein>
    <submittedName>
        <fullName evidence="2">Uncharacterized protein</fullName>
    </submittedName>
</protein>
<keyword evidence="1" id="KW-1133">Transmembrane helix</keyword>
<evidence type="ECO:0000313" key="2">
    <source>
        <dbReference type="EMBL" id="PRD47182.1"/>
    </source>
</evidence>
<evidence type="ECO:0000256" key="1">
    <source>
        <dbReference type="SAM" id="Phobius"/>
    </source>
</evidence>
<comment type="caution">
    <text evidence="2">The sequence shown here is derived from an EMBL/GenBank/DDBJ whole genome shotgun (WGS) entry which is preliminary data.</text>
</comment>
<dbReference type="EMBL" id="PVBQ01000008">
    <property type="protein sequence ID" value="PRD47182.1"/>
    <property type="molecule type" value="Genomic_DNA"/>
</dbReference>
<proteinExistence type="predicted"/>
<organism evidence="2 3">
    <name type="scientific">Sphingobacterium haloxyli</name>
    <dbReference type="NCBI Taxonomy" id="2100533"/>
    <lineage>
        <taxon>Bacteria</taxon>
        <taxon>Pseudomonadati</taxon>
        <taxon>Bacteroidota</taxon>
        <taxon>Sphingobacteriia</taxon>
        <taxon>Sphingobacteriales</taxon>
        <taxon>Sphingobacteriaceae</taxon>
        <taxon>Sphingobacterium</taxon>
    </lineage>
</organism>
<reference evidence="2 3" key="1">
    <citation type="submission" date="2018-02" db="EMBL/GenBank/DDBJ databases">
        <title>The draft genome of Sphingobacterium sp. 5JN-11.</title>
        <authorList>
            <person name="Liu L."/>
            <person name="Li L."/>
            <person name="Liang L."/>
            <person name="Zhang X."/>
            <person name="Wang T."/>
        </authorList>
    </citation>
    <scope>NUCLEOTIDE SEQUENCE [LARGE SCALE GENOMIC DNA]</scope>
    <source>
        <strain evidence="2 3">5JN-11</strain>
    </source>
</reference>